<reference evidence="2 3" key="1">
    <citation type="submission" date="2018-11" db="EMBL/GenBank/DDBJ databases">
        <title>Multidrug-resistant genes are associated with an 42-kb island TGI1 carrying a complex class 1 integron in a Trueperella pyogenes.</title>
        <authorList>
            <person name="Dong W."/>
        </authorList>
    </citation>
    <scope>NUCLEOTIDE SEQUENCE [LARGE SCALE GENOMIC DNA]</scope>
    <source>
        <strain evidence="2 3">TP4</strain>
    </source>
</reference>
<sequence length="74" mass="8227">MGTLQRLFWRSTFNPLIVFVAILLAFFAFRASASERVVLIAVGVVLVIAQVWRIVVRHKRGADSEIDASPAELS</sequence>
<evidence type="ECO:0000313" key="3">
    <source>
        <dbReference type="Proteomes" id="UP000275951"/>
    </source>
</evidence>
<feature type="transmembrane region" description="Helical" evidence="1">
    <location>
        <begin position="12"/>
        <end position="31"/>
    </location>
</feature>
<gene>
    <name evidence="2" type="ORF">EBQ10_10540</name>
</gene>
<feature type="transmembrane region" description="Helical" evidence="1">
    <location>
        <begin position="37"/>
        <end position="56"/>
    </location>
</feature>
<keyword evidence="1" id="KW-1133">Transmembrane helix</keyword>
<dbReference type="Proteomes" id="UP000275951">
    <property type="component" value="Chromosome"/>
</dbReference>
<keyword evidence="1" id="KW-0812">Transmembrane</keyword>
<evidence type="ECO:0000313" key="2">
    <source>
        <dbReference type="EMBL" id="AZR07676.1"/>
    </source>
</evidence>
<organism evidence="2 3">
    <name type="scientific">Trueperella pyogenes</name>
    <dbReference type="NCBI Taxonomy" id="1661"/>
    <lineage>
        <taxon>Bacteria</taxon>
        <taxon>Bacillati</taxon>
        <taxon>Actinomycetota</taxon>
        <taxon>Actinomycetes</taxon>
        <taxon>Actinomycetales</taxon>
        <taxon>Actinomycetaceae</taxon>
        <taxon>Trueperella</taxon>
    </lineage>
</organism>
<proteinExistence type="predicted"/>
<dbReference type="EMBL" id="CP033905">
    <property type="protein sequence ID" value="AZR07676.1"/>
    <property type="molecule type" value="Genomic_DNA"/>
</dbReference>
<evidence type="ECO:0000256" key="1">
    <source>
        <dbReference type="SAM" id="Phobius"/>
    </source>
</evidence>
<protein>
    <submittedName>
        <fullName evidence="2">Uncharacterized protein</fullName>
    </submittedName>
</protein>
<dbReference type="RefSeq" id="WP_108726004.1">
    <property type="nucleotide sequence ID" value="NZ_CP029001.1"/>
</dbReference>
<keyword evidence="1" id="KW-0472">Membrane</keyword>
<dbReference type="AlphaFoldDB" id="A0A3S9QNZ2"/>
<accession>A0A3S9QNZ2</accession>
<name>A0A3S9QNZ2_9ACTO</name>